<dbReference type="InterPro" id="IPR013815">
    <property type="entry name" value="ATP_grasp_subdomain_1"/>
</dbReference>
<dbReference type="Gene3D" id="3.30.470.20">
    <property type="entry name" value="ATP-grasp fold, B domain"/>
    <property type="match status" value="1"/>
</dbReference>
<accession>A0A7X0RLT7</accession>
<dbReference type="GO" id="GO:0005524">
    <property type="term" value="F:ATP binding"/>
    <property type="evidence" value="ECO:0007669"/>
    <property type="project" value="InterPro"/>
</dbReference>
<gene>
    <name evidence="1" type="ORF">H7C19_03050</name>
</gene>
<dbReference type="GO" id="GO:0009432">
    <property type="term" value="P:SOS response"/>
    <property type="evidence" value="ECO:0007669"/>
    <property type="project" value="TreeGrafter"/>
</dbReference>
<dbReference type="InterPro" id="IPR026838">
    <property type="entry name" value="YheC/D"/>
</dbReference>
<organism evidence="1 2">
    <name type="scientific">Cohnella nanjingensis</name>
    <dbReference type="NCBI Taxonomy" id="1387779"/>
    <lineage>
        <taxon>Bacteria</taxon>
        <taxon>Bacillati</taxon>
        <taxon>Bacillota</taxon>
        <taxon>Bacilli</taxon>
        <taxon>Bacillales</taxon>
        <taxon>Paenibacillaceae</taxon>
        <taxon>Cohnella</taxon>
    </lineage>
</organism>
<proteinExistence type="predicted"/>
<dbReference type="GO" id="GO:0018169">
    <property type="term" value="F:ribosomal S6-glutamic acid ligase activity"/>
    <property type="evidence" value="ECO:0007669"/>
    <property type="project" value="TreeGrafter"/>
</dbReference>
<dbReference type="PANTHER" id="PTHR21621">
    <property type="entry name" value="RIBOSOMAL PROTEIN S6 MODIFICATION PROTEIN"/>
    <property type="match status" value="1"/>
</dbReference>
<dbReference type="AlphaFoldDB" id="A0A7X0RLT7"/>
<name>A0A7X0RLT7_9BACL</name>
<dbReference type="SUPFAM" id="SSF56059">
    <property type="entry name" value="Glutathione synthetase ATP-binding domain-like"/>
    <property type="match status" value="1"/>
</dbReference>
<protein>
    <submittedName>
        <fullName evidence="1">YheC/YheD family protein</fullName>
    </submittedName>
</protein>
<reference evidence="1 2" key="1">
    <citation type="submission" date="2020-08" db="EMBL/GenBank/DDBJ databases">
        <title>Cohnella phylogeny.</title>
        <authorList>
            <person name="Dunlap C."/>
        </authorList>
    </citation>
    <scope>NUCLEOTIDE SEQUENCE [LARGE SCALE GENOMIC DNA]</scope>
    <source>
        <strain evidence="1 2">DSM 28246</strain>
    </source>
</reference>
<dbReference type="Pfam" id="PF14398">
    <property type="entry name" value="ATPgrasp_YheCD"/>
    <property type="match status" value="1"/>
</dbReference>
<dbReference type="GO" id="GO:0005737">
    <property type="term" value="C:cytoplasm"/>
    <property type="evidence" value="ECO:0007669"/>
    <property type="project" value="TreeGrafter"/>
</dbReference>
<dbReference type="PANTHER" id="PTHR21621:SF0">
    <property type="entry name" value="BETA-CITRYLGLUTAMATE SYNTHASE B-RELATED"/>
    <property type="match status" value="1"/>
</dbReference>
<evidence type="ECO:0000313" key="1">
    <source>
        <dbReference type="EMBL" id="MBB6669658.1"/>
    </source>
</evidence>
<dbReference type="EMBL" id="JACJVP010000004">
    <property type="protein sequence ID" value="MBB6669658.1"/>
    <property type="molecule type" value="Genomic_DNA"/>
</dbReference>
<evidence type="ECO:0000313" key="2">
    <source>
        <dbReference type="Proteomes" id="UP000547209"/>
    </source>
</evidence>
<dbReference type="Gene3D" id="3.30.1490.20">
    <property type="entry name" value="ATP-grasp fold, A domain"/>
    <property type="match status" value="1"/>
</dbReference>
<keyword evidence="2" id="KW-1185">Reference proteome</keyword>
<dbReference type="Proteomes" id="UP000547209">
    <property type="component" value="Unassembled WGS sequence"/>
</dbReference>
<sequence>MEISIRRNKYIKYRFMRQSRKLRRHLPKTEIFTKDKLSEFLEAYRDVIVKPIDGKRGLGVIRITASGLMEYEMHWEDKKKTIDDADELFEKVSDSIGSRNYIIQRRIPLASVHGRPFDIRVIVQRRDKADPWQVTGKVAKVAGDGYIVTNNERSNGTVLPLRTAIGESELKHMSRSSLLHTIDKVAVRASEKLCKLYTDQYIFGFDMGLDRYGDVWIIEANLSPMLTHFKKLKDQRMFRRILREERYRIRD</sequence>
<dbReference type="RefSeq" id="WP_185141107.1">
    <property type="nucleotide sequence ID" value="NZ_JACJVP010000004.1"/>
</dbReference>
<comment type="caution">
    <text evidence="1">The sequence shown here is derived from an EMBL/GenBank/DDBJ whole genome shotgun (WGS) entry which is preliminary data.</text>
</comment>